<accession>A0A9P5TP74</accession>
<dbReference type="AlphaFoldDB" id="A0A9P5TP74"/>
<name>A0A9P5TP74_GYMJU</name>
<dbReference type="Proteomes" id="UP000724874">
    <property type="component" value="Unassembled WGS sequence"/>
</dbReference>
<sequence length="262" mass="29694">MANLTRTAKSGDEWTANDLAAYNIQIVSQDAAKFFGHATIPLPRHNLDLFEKKTSDEMESEDSYQVARYMELAMAPVPEEESAVVDYIMQVLHAMGYAEKSLKRDLRSREKIPLLICGEWKRADADVCLMDRNGQILLIVQEDTHLKEHKDPHARLIAHSIAAVRHNNQIRSLELGMDELESEMMPGITMLGTTPTFFKIPVDRELIDAVQDGQHPITPTIVSMFRPSFFTHLARPTEGMKSLDNREVILACLEAFKQFVSL</sequence>
<evidence type="ECO:0000313" key="1">
    <source>
        <dbReference type="EMBL" id="KAF8901339.1"/>
    </source>
</evidence>
<dbReference type="EMBL" id="JADNYJ010000042">
    <property type="protein sequence ID" value="KAF8901339.1"/>
    <property type="molecule type" value="Genomic_DNA"/>
</dbReference>
<reference evidence="1" key="1">
    <citation type="submission" date="2020-11" db="EMBL/GenBank/DDBJ databases">
        <authorList>
            <consortium name="DOE Joint Genome Institute"/>
            <person name="Ahrendt S."/>
            <person name="Riley R."/>
            <person name="Andreopoulos W."/>
            <person name="LaButti K."/>
            <person name="Pangilinan J."/>
            <person name="Ruiz-duenas F.J."/>
            <person name="Barrasa J.M."/>
            <person name="Sanchez-Garcia M."/>
            <person name="Camarero S."/>
            <person name="Miyauchi S."/>
            <person name="Serrano A."/>
            <person name="Linde D."/>
            <person name="Babiker R."/>
            <person name="Drula E."/>
            <person name="Ayuso-Fernandez I."/>
            <person name="Pacheco R."/>
            <person name="Padilla G."/>
            <person name="Ferreira P."/>
            <person name="Barriuso J."/>
            <person name="Kellner H."/>
            <person name="Castanera R."/>
            <person name="Alfaro M."/>
            <person name="Ramirez L."/>
            <person name="Pisabarro A.G."/>
            <person name="Kuo A."/>
            <person name="Tritt A."/>
            <person name="Lipzen A."/>
            <person name="He G."/>
            <person name="Yan M."/>
            <person name="Ng V."/>
            <person name="Cullen D."/>
            <person name="Martin F."/>
            <person name="Rosso M.-N."/>
            <person name="Henrissat B."/>
            <person name="Hibbett D."/>
            <person name="Martinez A.T."/>
            <person name="Grigoriev I.V."/>
        </authorList>
    </citation>
    <scope>NUCLEOTIDE SEQUENCE</scope>
    <source>
        <strain evidence="1">AH 44721</strain>
    </source>
</reference>
<evidence type="ECO:0000313" key="2">
    <source>
        <dbReference type="Proteomes" id="UP000724874"/>
    </source>
</evidence>
<keyword evidence="2" id="KW-1185">Reference proteome</keyword>
<proteinExistence type="predicted"/>
<protein>
    <submittedName>
        <fullName evidence="1">Uncharacterized protein</fullName>
    </submittedName>
</protein>
<organism evidence="1 2">
    <name type="scientific">Gymnopilus junonius</name>
    <name type="common">Spectacular rustgill mushroom</name>
    <name type="synonym">Gymnopilus spectabilis subsp. junonius</name>
    <dbReference type="NCBI Taxonomy" id="109634"/>
    <lineage>
        <taxon>Eukaryota</taxon>
        <taxon>Fungi</taxon>
        <taxon>Dikarya</taxon>
        <taxon>Basidiomycota</taxon>
        <taxon>Agaricomycotina</taxon>
        <taxon>Agaricomycetes</taxon>
        <taxon>Agaricomycetidae</taxon>
        <taxon>Agaricales</taxon>
        <taxon>Agaricineae</taxon>
        <taxon>Hymenogastraceae</taxon>
        <taxon>Gymnopilus</taxon>
    </lineage>
</organism>
<comment type="caution">
    <text evidence="1">The sequence shown here is derived from an EMBL/GenBank/DDBJ whole genome shotgun (WGS) entry which is preliminary data.</text>
</comment>
<dbReference type="OrthoDB" id="3253976at2759"/>
<gene>
    <name evidence="1" type="ORF">CPB84DRAFT_1777593</name>
</gene>